<evidence type="ECO:0000256" key="7">
    <source>
        <dbReference type="SAM" id="Phobius"/>
    </source>
</evidence>
<feature type="transmembrane region" description="Helical" evidence="7">
    <location>
        <begin position="6"/>
        <end position="25"/>
    </location>
</feature>
<feature type="transmembrane region" description="Helical" evidence="7">
    <location>
        <begin position="90"/>
        <end position="108"/>
    </location>
</feature>
<evidence type="ECO:0000259" key="8">
    <source>
        <dbReference type="Pfam" id="PF20684"/>
    </source>
</evidence>
<dbReference type="InterPro" id="IPR049326">
    <property type="entry name" value="Rhodopsin_dom_fungi"/>
</dbReference>
<evidence type="ECO:0000256" key="5">
    <source>
        <dbReference type="ARBA" id="ARBA00038359"/>
    </source>
</evidence>
<evidence type="ECO:0000313" key="10">
    <source>
        <dbReference type="Proteomes" id="UP000799779"/>
    </source>
</evidence>
<evidence type="ECO:0000256" key="1">
    <source>
        <dbReference type="ARBA" id="ARBA00004141"/>
    </source>
</evidence>
<feature type="transmembrane region" description="Helical" evidence="7">
    <location>
        <begin position="120"/>
        <end position="142"/>
    </location>
</feature>
<dbReference type="PANTHER" id="PTHR33048">
    <property type="entry name" value="PTH11-LIKE INTEGRAL MEMBRANE PROTEIN (AFU_ORTHOLOGUE AFUA_5G11245)"/>
    <property type="match status" value="1"/>
</dbReference>
<dbReference type="PANTHER" id="PTHR33048:SF156">
    <property type="entry name" value="INTEGRAL MEMBRANE PROTEIN"/>
    <property type="match status" value="1"/>
</dbReference>
<keyword evidence="4 7" id="KW-0472">Membrane</keyword>
<comment type="subcellular location">
    <subcellularLocation>
        <location evidence="1">Membrane</location>
        <topology evidence="1">Multi-pass membrane protein</topology>
    </subcellularLocation>
</comment>
<reference evidence="9" key="1">
    <citation type="journal article" date="2020" name="Stud. Mycol.">
        <title>101 Dothideomycetes genomes: a test case for predicting lifestyles and emergence of pathogens.</title>
        <authorList>
            <person name="Haridas S."/>
            <person name="Albert R."/>
            <person name="Binder M."/>
            <person name="Bloem J."/>
            <person name="Labutti K."/>
            <person name="Salamov A."/>
            <person name="Andreopoulos B."/>
            <person name="Baker S."/>
            <person name="Barry K."/>
            <person name="Bills G."/>
            <person name="Bluhm B."/>
            <person name="Cannon C."/>
            <person name="Castanera R."/>
            <person name="Culley D."/>
            <person name="Daum C."/>
            <person name="Ezra D."/>
            <person name="Gonzalez J."/>
            <person name="Henrissat B."/>
            <person name="Kuo A."/>
            <person name="Liang C."/>
            <person name="Lipzen A."/>
            <person name="Lutzoni F."/>
            <person name="Magnuson J."/>
            <person name="Mondo S."/>
            <person name="Nolan M."/>
            <person name="Ohm R."/>
            <person name="Pangilinan J."/>
            <person name="Park H.-J."/>
            <person name="Ramirez L."/>
            <person name="Alfaro M."/>
            <person name="Sun H."/>
            <person name="Tritt A."/>
            <person name="Yoshinaga Y."/>
            <person name="Zwiers L.-H."/>
            <person name="Turgeon B."/>
            <person name="Goodwin S."/>
            <person name="Spatafora J."/>
            <person name="Crous P."/>
            <person name="Grigoriev I."/>
        </authorList>
    </citation>
    <scope>NUCLEOTIDE SEQUENCE</scope>
    <source>
        <strain evidence="9">CBS 123094</strain>
    </source>
</reference>
<name>A0A6A5WIU4_9PLEO</name>
<keyword evidence="10" id="KW-1185">Reference proteome</keyword>
<dbReference type="GO" id="GO:0016020">
    <property type="term" value="C:membrane"/>
    <property type="evidence" value="ECO:0007669"/>
    <property type="project" value="UniProtKB-SubCell"/>
</dbReference>
<gene>
    <name evidence="9" type="ORF">P154DRAFT_521569</name>
</gene>
<organism evidence="9 10">
    <name type="scientific">Amniculicola lignicola CBS 123094</name>
    <dbReference type="NCBI Taxonomy" id="1392246"/>
    <lineage>
        <taxon>Eukaryota</taxon>
        <taxon>Fungi</taxon>
        <taxon>Dikarya</taxon>
        <taxon>Ascomycota</taxon>
        <taxon>Pezizomycotina</taxon>
        <taxon>Dothideomycetes</taxon>
        <taxon>Pleosporomycetidae</taxon>
        <taxon>Pleosporales</taxon>
        <taxon>Amniculicolaceae</taxon>
        <taxon>Amniculicola</taxon>
    </lineage>
</organism>
<evidence type="ECO:0000256" key="2">
    <source>
        <dbReference type="ARBA" id="ARBA00022692"/>
    </source>
</evidence>
<dbReference type="Proteomes" id="UP000799779">
    <property type="component" value="Unassembled WGS sequence"/>
</dbReference>
<feature type="domain" description="Rhodopsin" evidence="8">
    <location>
        <begin position="3"/>
        <end position="183"/>
    </location>
</feature>
<evidence type="ECO:0000256" key="4">
    <source>
        <dbReference type="ARBA" id="ARBA00023136"/>
    </source>
</evidence>
<dbReference type="Pfam" id="PF20684">
    <property type="entry name" value="Fung_rhodopsin"/>
    <property type="match status" value="1"/>
</dbReference>
<proteinExistence type="inferred from homology"/>
<sequence>MMLVLQLFCPLATSFTKLGILVLLHKILASTSRRYSVLIRITFVIVLLTMVTQFIIPLVNCAPFSYNWDRRLPGGTCRIPGLMLWRWVSMPNMFTTVIMILIPLPSLYKLRISHAEKLGLGLVFIVCLLGVLAAVMRFRAFMMVQNFKDITFEMAAPLCWTLAESGIYLIAGVLPTLKPLVKKMVGEEWLERRRMREDESFGYKGSGSGSGNGYKDESRNGSGATEEIALSGIGRSLEFKVSVEDYDEMRTATGGSGGEGDERGLVGKRRAFLYMNA</sequence>
<feature type="transmembrane region" description="Helical" evidence="7">
    <location>
        <begin position="37"/>
        <end position="59"/>
    </location>
</feature>
<dbReference type="AlphaFoldDB" id="A0A6A5WIU4"/>
<evidence type="ECO:0000313" key="9">
    <source>
        <dbReference type="EMBL" id="KAF2001820.1"/>
    </source>
</evidence>
<dbReference type="OrthoDB" id="3648173at2759"/>
<evidence type="ECO:0000256" key="6">
    <source>
        <dbReference type="SAM" id="MobiDB-lite"/>
    </source>
</evidence>
<comment type="similarity">
    <text evidence="5">Belongs to the SAT4 family.</text>
</comment>
<accession>A0A6A5WIU4</accession>
<keyword evidence="3 7" id="KW-1133">Transmembrane helix</keyword>
<feature type="region of interest" description="Disordered" evidence="6">
    <location>
        <begin position="201"/>
        <end position="222"/>
    </location>
</feature>
<dbReference type="EMBL" id="ML977581">
    <property type="protein sequence ID" value="KAF2001820.1"/>
    <property type="molecule type" value="Genomic_DNA"/>
</dbReference>
<dbReference type="InterPro" id="IPR052337">
    <property type="entry name" value="SAT4-like"/>
</dbReference>
<evidence type="ECO:0000256" key="3">
    <source>
        <dbReference type="ARBA" id="ARBA00022989"/>
    </source>
</evidence>
<keyword evidence="2 7" id="KW-0812">Transmembrane</keyword>
<protein>
    <recommendedName>
        <fullName evidence="8">Rhodopsin domain-containing protein</fullName>
    </recommendedName>
</protein>